<dbReference type="GO" id="GO:0016787">
    <property type="term" value="F:hydrolase activity"/>
    <property type="evidence" value="ECO:0007669"/>
    <property type="project" value="UniProtKB-KW"/>
</dbReference>
<dbReference type="Gene3D" id="3.40.50.1820">
    <property type="entry name" value="alpha/beta hydrolase"/>
    <property type="match status" value="1"/>
</dbReference>
<sequence length="575" mass="63377">MGRRAGKTSGVGDVVVLAALLGLAGGVVVPTTYGDVNGAELPTSFIGGAVFDRIYTFKGIPYAAPPVGDLRWRPPQDPSSWTGVRDASEFGNRCPQIFNPDDVPLIDPIWAETIFFHSKAEGEDCLFLNVYTPKVDATANLPVMVWLHGGGLIGGSGDTYPAEIPTAFHNVVMVTVNYRLSNLGFMPTLDDDSPGNFGLVDVMKSLEWVQGNIRNFGGDPDRVTIFGESGGAWAVSLLVMSPMATGLFHRAISQSGVAGVQSSQKGDLTRTETLARGLNCTTASYDDMMSCLRGKSSQEITKTLDPNLAFMMNVSVVVGGSFLPESPWDMMHKKQVNKVDYLLGTNNDEFGFCMVGVLGPAFMTTDEMTRTEFEDNLPNHLLWVADYLGGRPSALVKPVTDQYLDTDTADDPVATRGRYLQHLTDSWFTAPTPTLSESTSTSSKTHTSYFTTRPARVRADHADDLWYLFGVPLMRDENAAWKYNFSEEERELSLDMMAYWVNFAANGDPNDFSGAARMRDLAKWPRHTPSGQEYLRLNVTSSADVRLRESRMKFWNEEVPRLMGKKIRTARPDEL</sequence>
<dbReference type="PROSITE" id="PS00122">
    <property type="entry name" value="CARBOXYLESTERASE_B_1"/>
    <property type="match status" value="1"/>
</dbReference>
<dbReference type="GeneID" id="118419249"/>
<evidence type="ECO:0000256" key="1">
    <source>
        <dbReference type="ARBA" id="ARBA00005964"/>
    </source>
</evidence>
<accession>A0A9J7LGC9</accession>
<evidence type="ECO:0000313" key="6">
    <source>
        <dbReference type="RefSeq" id="XP_035681490.1"/>
    </source>
</evidence>
<dbReference type="KEGG" id="bfo:118419249"/>
<dbReference type="OMA" id="LLWVADY"/>
<dbReference type="PANTHER" id="PTHR11559">
    <property type="entry name" value="CARBOXYLESTERASE"/>
    <property type="match status" value="1"/>
</dbReference>
<name>A0A9J7LGC9_BRAFL</name>
<gene>
    <name evidence="6" type="primary">LOC118419249</name>
</gene>
<dbReference type="InterPro" id="IPR050309">
    <property type="entry name" value="Type-B_Carboxylest/Lipase"/>
</dbReference>
<evidence type="ECO:0000256" key="3">
    <source>
        <dbReference type="RuleBase" id="RU361235"/>
    </source>
</evidence>
<dbReference type="RefSeq" id="XP_035681490.1">
    <property type="nucleotide sequence ID" value="XM_035825597.1"/>
</dbReference>
<protein>
    <recommendedName>
        <fullName evidence="3">Carboxylic ester hydrolase</fullName>
        <ecNumber evidence="3">3.1.1.-</ecNumber>
    </recommendedName>
</protein>
<proteinExistence type="inferred from homology"/>
<keyword evidence="2 3" id="KW-0378">Hydrolase</keyword>
<dbReference type="EC" id="3.1.1.-" evidence="3"/>
<dbReference type="InterPro" id="IPR019826">
    <property type="entry name" value="Carboxylesterase_B_AS"/>
</dbReference>
<dbReference type="InterPro" id="IPR029058">
    <property type="entry name" value="AB_hydrolase_fold"/>
</dbReference>
<comment type="similarity">
    <text evidence="1 3">Belongs to the type-B carboxylesterase/lipase family.</text>
</comment>
<evidence type="ECO:0000259" key="4">
    <source>
        <dbReference type="Pfam" id="PF00135"/>
    </source>
</evidence>
<dbReference type="AlphaFoldDB" id="A0A9J7LGC9"/>
<reference evidence="5" key="1">
    <citation type="journal article" date="2020" name="Nat. Ecol. Evol.">
        <title>Deeply conserved synteny resolves early events in vertebrate evolution.</title>
        <authorList>
            <person name="Simakov O."/>
            <person name="Marletaz F."/>
            <person name="Yue J.X."/>
            <person name="O'Connell B."/>
            <person name="Jenkins J."/>
            <person name="Brandt A."/>
            <person name="Calef R."/>
            <person name="Tung C.H."/>
            <person name="Huang T.K."/>
            <person name="Schmutz J."/>
            <person name="Satoh N."/>
            <person name="Yu J.K."/>
            <person name="Putnam N.H."/>
            <person name="Green R.E."/>
            <person name="Rokhsar D.S."/>
        </authorList>
    </citation>
    <scope>NUCLEOTIDE SEQUENCE [LARGE SCALE GENOMIC DNA]</scope>
    <source>
        <strain evidence="5">S238N-H82</strain>
    </source>
</reference>
<evidence type="ECO:0000313" key="5">
    <source>
        <dbReference type="Proteomes" id="UP000001554"/>
    </source>
</evidence>
<dbReference type="Pfam" id="PF00135">
    <property type="entry name" value="COesterase"/>
    <property type="match status" value="1"/>
</dbReference>
<feature type="domain" description="Carboxylesterase type B" evidence="4">
    <location>
        <begin position="28"/>
        <end position="555"/>
    </location>
</feature>
<dbReference type="OrthoDB" id="5978524at2759"/>
<dbReference type="SUPFAM" id="SSF53474">
    <property type="entry name" value="alpha/beta-Hydrolases"/>
    <property type="match status" value="1"/>
</dbReference>
<evidence type="ECO:0000256" key="2">
    <source>
        <dbReference type="ARBA" id="ARBA00022801"/>
    </source>
</evidence>
<organism evidence="5 6">
    <name type="scientific">Branchiostoma floridae</name>
    <name type="common">Florida lancelet</name>
    <name type="synonym">Amphioxus</name>
    <dbReference type="NCBI Taxonomy" id="7739"/>
    <lineage>
        <taxon>Eukaryota</taxon>
        <taxon>Metazoa</taxon>
        <taxon>Chordata</taxon>
        <taxon>Cephalochordata</taxon>
        <taxon>Leptocardii</taxon>
        <taxon>Amphioxiformes</taxon>
        <taxon>Branchiostomatidae</taxon>
        <taxon>Branchiostoma</taxon>
    </lineage>
</organism>
<dbReference type="InterPro" id="IPR019819">
    <property type="entry name" value="Carboxylesterase_B_CS"/>
</dbReference>
<dbReference type="FunFam" id="3.40.50.1820:FF:000128">
    <property type="entry name" value="Carboxylic ester hydrolase"/>
    <property type="match status" value="1"/>
</dbReference>
<dbReference type="PROSITE" id="PS00941">
    <property type="entry name" value="CARBOXYLESTERASE_B_2"/>
    <property type="match status" value="1"/>
</dbReference>
<dbReference type="Proteomes" id="UP000001554">
    <property type="component" value="Chromosome 7"/>
</dbReference>
<dbReference type="InterPro" id="IPR002018">
    <property type="entry name" value="CarbesteraseB"/>
</dbReference>
<reference evidence="6" key="2">
    <citation type="submission" date="2025-08" db="UniProtKB">
        <authorList>
            <consortium name="RefSeq"/>
        </authorList>
    </citation>
    <scope>IDENTIFICATION</scope>
    <source>
        <strain evidence="6">S238N-H82</strain>
        <tissue evidence="6">Testes</tissue>
    </source>
</reference>
<keyword evidence="5" id="KW-1185">Reference proteome</keyword>